<proteinExistence type="predicted"/>
<evidence type="ECO:0000313" key="1">
    <source>
        <dbReference type="EMBL" id="WMV27373.1"/>
    </source>
</evidence>
<protein>
    <submittedName>
        <fullName evidence="1">Uncharacterized protein</fullName>
    </submittedName>
</protein>
<sequence>MMSKLCNLGGVGKISPRAFQTFQELLLTSPELGVMAV</sequence>
<dbReference type="AlphaFoldDB" id="A0AAF0QQD2"/>
<keyword evidence="2" id="KW-1185">Reference proteome</keyword>
<evidence type="ECO:0000313" key="2">
    <source>
        <dbReference type="Proteomes" id="UP001234989"/>
    </source>
</evidence>
<dbReference type="Proteomes" id="UP001234989">
    <property type="component" value="Chromosome 4"/>
</dbReference>
<accession>A0AAF0QQD2</accession>
<dbReference type="EMBL" id="CP133615">
    <property type="protein sequence ID" value="WMV27373.1"/>
    <property type="molecule type" value="Genomic_DNA"/>
</dbReference>
<organism evidence="1 2">
    <name type="scientific">Solanum verrucosum</name>
    <dbReference type="NCBI Taxonomy" id="315347"/>
    <lineage>
        <taxon>Eukaryota</taxon>
        <taxon>Viridiplantae</taxon>
        <taxon>Streptophyta</taxon>
        <taxon>Embryophyta</taxon>
        <taxon>Tracheophyta</taxon>
        <taxon>Spermatophyta</taxon>
        <taxon>Magnoliopsida</taxon>
        <taxon>eudicotyledons</taxon>
        <taxon>Gunneridae</taxon>
        <taxon>Pentapetalae</taxon>
        <taxon>asterids</taxon>
        <taxon>lamiids</taxon>
        <taxon>Solanales</taxon>
        <taxon>Solanaceae</taxon>
        <taxon>Solanoideae</taxon>
        <taxon>Solaneae</taxon>
        <taxon>Solanum</taxon>
    </lineage>
</organism>
<reference evidence="1" key="1">
    <citation type="submission" date="2023-08" db="EMBL/GenBank/DDBJ databases">
        <title>A de novo genome assembly of Solanum verrucosum Schlechtendal, a Mexican diploid species geographically isolated from the other diploid A-genome species in potato relatives.</title>
        <authorList>
            <person name="Hosaka K."/>
        </authorList>
    </citation>
    <scope>NUCLEOTIDE SEQUENCE</scope>
    <source>
        <tissue evidence="1">Young leaves</tissue>
    </source>
</reference>
<gene>
    <name evidence="1" type="ORF">MTR67_020758</name>
</gene>
<name>A0AAF0QQD2_SOLVR</name>